<dbReference type="PIRSF" id="PIRSF016578">
    <property type="entry name" value="HsaA"/>
    <property type="match status" value="1"/>
</dbReference>
<proteinExistence type="predicted"/>
<dbReference type="InterPro" id="IPR009100">
    <property type="entry name" value="AcylCoA_DH/oxidase_NM_dom_sf"/>
</dbReference>
<dbReference type="Gene3D" id="1.20.140.10">
    <property type="entry name" value="Butyryl-CoA Dehydrogenase, subunit A, domain 3"/>
    <property type="match status" value="1"/>
</dbReference>
<evidence type="ECO:0000313" key="3">
    <source>
        <dbReference type="Proteomes" id="UP000306808"/>
    </source>
</evidence>
<organism evidence="2 3">
    <name type="scientific">Sphingobacterium olei</name>
    <dbReference type="NCBI Taxonomy" id="2571155"/>
    <lineage>
        <taxon>Bacteria</taxon>
        <taxon>Pseudomonadati</taxon>
        <taxon>Bacteroidota</taxon>
        <taxon>Sphingobacteriia</taxon>
        <taxon>Sphingobacteriales</taxon>
        <taxon>Sphingobacteriaceae</taxon>
        <taxon>Sphingobacterium</taxon>
    </lineage>
</organism>
<reference evidence="2 3" key="1">
    <citation type="submission" date="2019-04" db="EMBL/GenBank/DDBJ databases">
        <title>Sphingobacterium olei sp. nov., isolated from oil-contaminated soil.</title>
        <authorList>
            <person name="Liu B."/>
        </authorList>
    </citation>
    <scope>NUCLEOTIDE SEQUENCE [LARGE SCALE GENOMIC DNA]</scope>
    <source>
        <strain evidence="2 3">HAL-9</strain>
    </source>
</reference>
<feature type="domain" description="Acyl-CoA dehydrogenase/oxidase N-terminal" evidence="1">
    <location>
        <begin position="19"/>
        <end position="78"/>
    </location>
</feature>
<accession>A0A4U0NAS2</accession>
<dbReference type="Pfam" id="PF02771">
    <property type="entry name" value="Acyl-CoA_dh_N"/>
    <property type="match status" value="1"/>
</dbReference>
<comment type="caution">
    <text evidence="2">The sequence shown here is derived from an EMBL/GenBank/DDBJ whole genome shotgun (WGS) entry which is preliminary data.</text>
</comment>
<evidence type="ECO:0000259" key="1">
    <source>
        <dbReference type="Pfam" id="PF02771"/>
    </source>
</evidence>
<dbReference type="InterPro" id="IPR046373">
    <property type="entry name" value="Acyl-CoA_Oxase/DH_mid-dom_sf"/>
</dbReference>
<keyword evidence="3" id="KW-1185">Reference proteome</keyword>
<dbReference type="InterPro" id="IPR037069">
    <property type="entry name" value="AcylCoA_DH/ox_N_sf"/>
</dbReference>
<dbReference type="EMBL" id="SUME01000013">
    <property type="protein sequence ID" value="TJZ50582.1"/>
    <property type="molecule type" value="Genomic_DNA"/>
</dbReference>
<protein>
    <submittedName>
        <fullName evidence="2">Acyl-CoA dehydrogenase</fullName>
    </submittedName>
</protein>
<dbReference type="Proteomes" id="UP000306808">
    <property type="component" value="Unassembled WGS sequence"/>
</dbReference>
<dbReference type="AlphaFoldDB" id="A0A4U0NAS2"/>
<evidence type="ECO:0000313" key="2">
    <source>
        <dbReference type="EMBL" id="TJZ50582.1"/>
    </source>
</evidence>
<dbReference type="InterPro" id="IPR013786">
    <property type="entry name" value="AcylCoA_DH/ox_N"/>
</dbReference>
<dbReference type="Gene3D" id="1.10.540.10">
    <property type="entry name" value="Acyl-CoA dehydrogenase/oxidase, N-terminal domain"/>
    <property type="match status" value="1"/>
</dbReference>
<gene>
    <name evidence="2" type="ORF">FAZ15_21420</name>
</gene>
<dbReference type="Gene3D" id="2.40.110.10">
    <property type="entry name" value="Butyryl-CoA Dehydrogenase, subunit A, domain 2"/>
    <property type="match status" value="1"/>
</dbReference>
<dbReference type="RefSeq" id="WP_136903419.1">
    <property type="nucleotide sequence ID" value="NZ_SUME01000013.1"/>
</dbReference>
<dbReference type="SUPFAM" id="SSF56645">
    <property type="entry name" value="Acyl-CoA dehydrogenase NM domain-like"/>
    <property type="match status" value="1"/>
</dbReference>
<name>A0A4U0NAS2_9SPHI</name>
<sequence length="359" mass="41084">MISPKNKALIQDYQAQSIQHKRLVAEQLEMIYEQKWFNIWVPRSYGGLELSIMEGFSLLEELAYLDGGLGWTVTLCSGANMFAGYLQPDSAKAIFSRRKVCWGGSGRVGGVANLEDGLYEISGQWQYATGAPHLTHFTLNCFIHENGVPLLDEDGNPVVRSFFVDRDNVLIHYDWDTMGLECTASHSFSIDKLSVSPSNSFTISPEHRLSSSPLFAYPFLPFAEITLLANYTGMYRRFLDLVEKYFFEKSKNEAWADKYAKDRFKLVDRKRIYLEQEIQLIREHCVVSWENFKIGQTSNDAIFQQIHLQAHAIVKEIKSSVLELYPMVGIHGAQRKNELNIVFRNLFTASQHSLLNIED</sequence>
<dbReference type="GO" id="GO:0050660">
    <property type="term" value="F:flavin adenine dinucleotide binding"/>
    <property type="evidence" value="ECO:0007669"/>
    <property type="project" value="InterPro"/>
</dbReference>
<dbReference type="OrthoDB" id="1170793at2"/>
<dbReference type="GO" id="GO:0016627">
    <property type="term" value="F:oxidoreductase activity, acting on the CH-CH group of donors"/>
    <property type="evidence" value="ECO:0007669"/>
    <property type="project" value="InterPro"/>
</dbReference>